<keyword evidence="12" id="KW-0539">Nucleus</keyword>
<evidence type="ECO:0000259" key="15">
    <source>
        <dbReference type="SMART" id="SM01124"/>
    </source>
</evidence>
<comment type="caution">
    <text evidence="16">The sequence shown here is derived from an EMBL/GenBank/DDBJ whole genome shotgun (WGS) entry which is preliminary data.</text>
</comment>
<evidence type="ECO:0000256" key="2">
    <source>
        <dbReference type="ARBA" id="ARBA00001947"/>
    </source>
</evidence>
<keyword evidence="7" id="KW-0479">Metal-binding</keyword>
<name>A0AAW2HMK8_9NEOP</name>
<keyword evidence="8" id="KW-0378">Hydrolase</keyword>
<dbReference type="Gene3D" id="3.60.21.10">
    <property type="match status" value="1"/>
</dbReference>
<comment type="cofactor">
    <cofactor evidence="2">
        <name>Zn(2+)</name>
        <dbReference type="ChEBI" id="CHEBI:29105"/>
    </cofactor>
</comment>
<evidence type="ECO:0000256" key="1">
    <source>
        <dbReference type="ARBA" id="ARBA00001936"/>
    </source>
</evidence>
<comment type="cofactor">
    <cofactor evidence="1">
        <name>Mn(2+)</name>
        <dbReference type="ChEBI" id="CHEBI:29035"/>
    </cofactor>
</comment>
<dbReference type="PANTHER" id="PTHR12849:SF0">
    <property type="entry name" value="LARIAT DEBRANCHING ENZYME"/>
    <property type="match status" value="1"/>
</dbReference>
<reference evidence="16" key="1">
    <citation type="journal article" date="2024" name="Gigascience">
        <title>Chromosome-level genome of the poultry shaft louse Menopon gallinae provides insight into the host-switching and adaptive evolution of parasitic lice.</title>
        <authorList>
            <person name="Xu Y."/>
            <person name="Ma L."/>
            <person name="Liu S."/>
            <person name="Liang Y."/>
            <person name="Liu Q."/>
            <person name="He Z."/>
            <person name="Tian L."/>
            <person name="Duan Y."/>
            <person name="Cai W."/>
            <person name="Li H."/>
            <person name="Song F."/>
        </authorList>
    </citation>
    <scope>NUCLEOTIDE SEQUENCE</scope>
    <source>
        <strain evidence="16">Cailab_2023a</strain>
    </source>
</reference>
<feature type="region of interest" description="Disordered" evidence="14">
    <location>
        <begin position="454"/>
        <end position="484"/>
    </location>
</feature>
<keyword evidence="11" id="KW-0464">Manganese</keyword>
<gene>
    <name evidence="16" type="ORF">PYX00_008164</name>
</gene>
<dbReference type="GO" id="GO:0008419">
    <property type="term" value="F:RNA lariat debranching enzyme activity"/>
    <property type="evidence" value="ECO:0007669"/>
    <property type="project" value="TreeGrafter"/>
</dbReference>
<comment type="subcellular location">
    <subcellularLocation>
        <location evidence="4">Nucleus</location>
    </subcellularLocation>
</comment>
<proteinExistence type="inferred from homology"/>
<feature type="domain" description="Lariat debranching enzyme C-terminal" evidence="15">
    <location>
        <begin position="235"/>
        <end position="376"/>
    </location>
</feature>
<evidence type="ECO:0000256" key="13">
    <source>
        <dbReference type="ARBA" id="ARBA00058627"/>
    </source>
</evidence>
<sequence length="503" mass="56833">MKIAVVGCAHGELETIYDTVQYLETKNSIKVDLLVCCGDFQATRNLDDLGCMAVPPKYREMCTFYKYYSGEKQAPVLTLFIGGNHEASNHLQELPYGGWVAPNIYYLGYAGVVNFGGVRIGGISGIFNGKDFCKGRFERPPYHQESLRSCYHIRNLDIFRLKQLSQPVQIMLSHDWPAHIYNHGNLEKLLKDKPYFKQDIDNDSLGSKPGEELLNHMKPEFWFSAHLHVKFAALVQHKDDAVQKTTKFLALDKCLPRRKFLQVVDVPTESEERDLMYDLEWLTILNLTNHLLSVRKVNCYLSSSGDDERNNYTPKPEDMESVLKRFKNDLKVPHNFTVTVPPYNPKSSNQGSRRLQPNINPQTVQFCEKLGIDDPISLLLNEDGLNTSNSSFSMNSFDSSSFVAPTDSELESSSSSFQGFSPLVTGRDTLRTPLKLPKPLNSSDISVDDCVTSTPYKEEVQPENDSVSVDDTEKTVDIDESASGPKKFKRRNLAMYSSNDCDA</sequence>
<feature type="compositionally biased region" description="Polar residues" evidence="14">
    <location>
        <begin position="345"/>
        <end position="357"/>
    </location>
</feature>
<evidence type="ECO:0000256" key="11">
    <source>
        <dbReference type="ARBA" id="ARBA00023211"/>
    </source>
</evidence>
<dbReference type="InterPro" id="IPR029052">
    <property type="entry name" value="Metallo-depent_PP-like"/>
</dbReference>
<dbReference type="CDD" id="cd00844">
    <property type="entry name" value="MPP_Dbr1_N"/>
    <property type="match status" value="1"/>
</dbReference>
<dbReference type="InterPro" id="IPR041816">
    <property type="entry name" value="Dbr1_N"/>
</dbReference>
<comment type="cofactor">
    <cofactor evidence="3">
        <name>Fe(2+)</name>
        <dbReference type="ChEBI" id="CHEBI:29033"/>
    </cofactor>
</comment>
<feature type="region of interest" description="Disordered" evidence="14">
    <location>
        <begin position="337"/>
        <end position="357"/>
    </location>
</feature>
<dbReference type="GO" id="GO:0000398">
    <property type="term" value="P:mRNA splicing, via spliceosome"/>
    <property type="evidence" value="ECO:0007669"/>
    <property type="project" value="TreeGrafter"/>
</dbReference>
<dbReference type="PANTHER" id="PTHR12849">
    <property type="entry name" value="RNA LARIAT DEBRANCHING ENZYME"/>
    <property type="match status" value="1"/>
</dbReference>
<dbReference type="EMBL" id="JARGDH010000004">
    <property type="protein sequence ID" value="KAL0270891.1"/>
    <property type="molecule type" value="Genomic_DNA"/>
</dbReference>
<dbReference type="FunFam" id="3.60.21.10:FF:000035">
    <property type="entry name" value="Lariat debranching enzyme"/>
    <property type="match status" value="1"/>
</dbReference>
<dbReference type="GO" id="GO:0046872">
    <property type="term" value="F:metal ion binding"/>
    <property type="evidence" value="ECO:0007669"/>
    <property type="project" value="UniProtKB-KW"/>
</dbReference>
<dbReference type="SMART" id="SM01124">
    <property type="entry name" value="DBR1"/>
    <property type="match status" value="1"/>
</dbReference>
<accession>A0AAW2HMK8</accession>
<evidence type="ECO:0000256" key="5">
    <source>
        <dbReference type="ARBA" id="ARBA00006045"/>
    </source>
</evidence>
<evidence type="ECO:0000256" key="9">
    <source>
        <dbReference type="ARBA" id="ARBA00022833"/>
    </source>
</evidence>
<evidence type="ECO:0000256" key="12">
    <source>
        <dbReference type="ARBA" id="ARBA00023242"/>
    </source>
</evidence>
<dbReference type="InterPro" id="IPR004843">
    <property type="entry name" value="Calcineurin-like_PHP"/>
</dbReference>
<evidence type="ECO:0000313" key="16">
    <source>
        <dbReference type="EMBL" id="KAL0270891.1"/>
    </source>
</evidence>
<dbReference type="Pfam" id="PF00149">
    <property type="entry name" value="Metallophos"/>
    <property type="match status" value="1"/>
</dbReference>
<evidence type="ECO:0000256" key="6">
    <source>
        <dbReference type="ARBA" id="ARBA00022664"/>
    </source>
</evidence>
<dbReference type="GO" id="GO:0005634">
    <property type="term" value="C:nucleus"/>
    <property type="evidence" value="ECO:0007669"/>
    <property type="project" value="UniProtKB-SubCell"/>
</dbReference>
<evidence type="ECO:0000256" key="4">
    <source>
        <dbReference type="ARBA" id="ARBA00004123"/>
    </source>
</evidence>
<evidence type="ECO:0000256" key="3">
    <source>
        <dbReference type="ARBA" id="ARBA00001954"/>
    </source>
</evidence>
<evidence type="ECO:0000256" key="8">
    <source>
        <dbReference type="ARBA" id="ARBA00022801"/>
    </source>
</evidence>
<dbReference type="AlphaFoldDB" id="A0AAW2HMK8"/>
<evidence type="ECO:0000256" key="7">
    <source>
        <dbReference type="ARBA" id="ARBA00022723"/>
    </source>
</evidence>
<keyword evidence="6" id="KW-0507">mRNA processing</keyword>
<evidence type="ECO:0000256" key="10">
    <source>
        <dbReference type="ARBA" id="ARBA00023004"/>
    </source>
</evidence>
<keyword evidence="10" id="KW-0408">Iron</keyword>
<protein>
    <recommendedName>
        <fullName evidence="15">Lariat debranching enzyme C-terminal domain-containing protein</fullName>
    </recommendedName>
</protein>
<dbReference type="Pfam" id="PF05011">
    <property type="entry name" value="DBR1"/>
    <property type="match status" value="1"/>
</dbReference>
<comment type="similarity">
    <text evidence="5">Belongs to the lariat debranching enzyme family.</text>
</comment>
<dbReference type="InterPro" id="IPR007708">
    <property type="entry name" value="DBR1_C"/>
</dbReference>
<keyword evidence="9" id="KW-0862">Zinc</keyword>
<evidence type="ECO:0000256" key="14">
    <source>
        <dbReference type="SAM" id="MobiDB-lite"/>
    </source>
</evidence>
<organism evidence="16">
    <name type="scientific">Menopon gallinae</name>
    <name type="common">poultry shaft louse</name>
    <dbReference type="NCBI Taxonomy" id="328185"/>
    <lineage>
        <taxon>Eukaryota</taxon>
        <taxon>Metazoa</taxon>
        <taxon>Ecdysozoa</taxon>
        <taxon>Arthropoda</taxon>
        <taxon>Hexapoda</taxon>
        <taxon>Insecta</taxon>
        <taxon>Pterygota</taxon>
        <taxon>Neoptera</taxon>
        <taxon>Paraneoptera</taxon>
        <taxon>Psocodea</taxon>
        <taxon>Troctomorpha</taxon>
        <taxon>Phthiraptera</taxon>
        <taxon>Amblycera</taxon>
        <taxon>Menoponidae</taxon>
        <taxon>Menopon</taxon>
    </lineage>
</organism>
<dbReference type="SUPFAM" id="SSF56300">
    <property type="entry name" value="Metallo-dependent phosphatases"/>
    <property type="match status" value="1"/>
</dbReference>
<comment type="function">
    <text evidence="13">Cleaves the 2'-5' phosphodiester linkage at the branch point of lariat intron pre-mRNAs after splicing and converts them into linear molecules that are subsequently degraded. It thereby facilitates ribonucleotide turnover.</text>
</comment>